<evidence type="ECO:0000313" key="2">
    <source>
        <dbReference type="Proteomes" id="UP000248134"/>
    </source>
</evidence>
<comment type="caution">
    <text evidence="1">The sequence shown here is derived from an EMBL/GenBank/DDBJ whole genome shotgun (WGS) entry which is preliminary data.</text>
</comment>
<sequence>MPPLLVLAGSLVGIAMVRWAFRTAGRVNQELEVARATMFADADRTELPTLRFDPATGAYRPG</sequence>
<dbReference type="EMBL" id="QKQS01000026">
    <property type="protein sequence ID" value="PZA09856.1"/>
    <property type="molecule type" value="Genomic_DNA"/>
</dbReference>
<evidence type="ECO:0000313" key="1">
    <source>
        <dbReference type="EMBL" id="PZA09856.1"/>
    </source>
</evidence>
<dbReference type="Proteomes" id="UP000248134">
    <property type="component" value="Unassembled WGS sequence"/>
</dbReference>
<accession>A0A323UG20</accession>
<dbReference type="RefSeq" id="WP_110787962.1">
    <property type="nucleotide sequence ID" value="NZ_QKQS01000026.1"/>
</dbReference>
<dbReference type="AlphaFoldDB" id="A0A323UG20"/>
<gene>
    <name evidence="1" type="ORF">DNX69_21120</name>
</gene>
<name>A0A323UG20_RHOPL</name>
<protein>
    <submittedName>
        <fullName evidence="1">Uncharacterized protein</fullName>
    </submittedName>
</protein>
<organism evidence="1 2">
    <name type="scientific">Rhodopseudomonas palustris</name>
    <dbReference type="NCBI Taxonomy" id="1076"/>
    <lineage>
        <taxon>Bacteria</taxon>
        <taxon>Pseudomonadati</taxon>
        <taxon>Pseudomonadota</taxon>
        <taxon>Alphaproteobacteria</taxon>
        <taxon>Hyphomicrobiales</taxon>
        <taxon>Nitrobacteraceae</taxon>
        <taxon>Rhodopseudomonas</taxon>
    </lineage>
</organism>
<dbReference type="OrthoDB" id="8246396at2"/>
<reference evidence="1 2" key="1">
    <citation type="submission" date="2018-06" db="EMBL/GenBank/DDBJ databases">
        <title>Draft Whole-Genome Sequence of the purple photosynthetic bacterium Rhodospeudomonas palustris XCP.</title>
        <authorList>
            <person name="Rayyan A."/>
            <person name="Meyer T.E."/>
            <person name="Kyndt J.A."/>
        </authorList>
    </citation>
    <scope>NUCLEOTIDE SEQUENCE [LARGE SCALE GENOMIC DNA]</scope>
    <source>
        <strain evidence="1 2">XCP</strain>
    </source>
</reference>
<proteinExistence type="predicted"/>